<dbReference type="Proteomes" id="UP001454036">
    <property type="component" value="Unassembled WGS sequence"/>
</dbReference>
<dbReference type="InterPro" id="IPR004330">
    <property type="entry name" value="FAR1_DNA_bnd_dom"/>
</dbReference>
<organism evidence="2 3">
    <name type="scientific">Lithospermum erythrorhizon</name>
    <name type="common">Purple gromwell</name>
    <name type="synonym">Lithospermum officinale var. erythrorhizon</name>
    <dbReference type="NCBI Taxonomy" id="34254"/>
    <lineage>
        <taxon>Eukaryota</taxon>
        <taxon>Viridiplantae</taxon>
        <taxon>Streptophyta</taxon>
        <taxon>Embryophyta</taxon>
        <taxon>Tracheophyta</taxon>
        <taxon>Spermatophyta</taxon>
        <taxon>Magnoliopsida</taxon>
        <taxon>eudicotyledons</taxon>
        <taxon>Gunneridae</taxon>
        <taxon>Pentapetalae</taxon>
        <taxon>asterids</taxon>
        <taxon>lamiids</taxon>
        <taxon>Boraginales</taxon>
        <taxon>Boraginaceae</taxon>
        <taxon>Boraginoideae</taxon>
        <taxon>Lithospermeae</taxon>
        <taxon>Lithospermum</taxon>
    </lineage>
</organism>
<dbReference type="AlphaFoldDB" id="A0AAV3R166"/>
<accession>A0AAV3R166</accession>
<dbReference type="Pfam" id="PF03101">
    <property type="entry name" value="FAR1"/>
    <property type="match status" value="1"/>
</dbReference>
<name>A0AAV3R166_LITER</name>
<evidence type="ECO:0000259" key="1">
    <source>
        <dbReference type="PROSITE" id="PS50811"/>
    </source>
</evidence>
<sequence length="285" mass="32834">MRSIANSDLKVVKYMYYYCSKEGFKVNSLNDPAYGKDVEKTLEASRKKQRVVKEERTGCLARIHFKYVDFDSTYVISFWADDHNHELQPPELSHHIRSNRSISFLKIDMKNFLRGKRSRDMSTGDLSILLQFLSYESKAKPSFFYDIQLDEDSLITNIFWPDGMIQHDYSCFGDVVRHQWSSVWVKSHFTAGLKSTQVSESFNPFLRDYVSNDRSSSSTFALHHQAYCASMIQISSLICVDDDVYCYFMKEVSDLLKCVEERVNSSSHVADLVSIGSMSTGILIS</sequence>
<reference evidence="2 3" key="1">
    <citation type="submission" date="2024-01" db="EMBL/GenBank/DDBJ databases">
        <title>The complete chloroplast genome sequence of Lithospermum erythrorhizon: insights into the phylogenetic relationship among Boraginaceae species and the maternal lineages of purple gromwells.</title>
        <authorList>
            <person name="Okada T."/>
            <person name="Watanabe K."/>
        </authorList>
    </citation>
    <scope>NUCLEOTIDE SEQUENCE [LARGE SCALE GENOMIC DNA]</scope>
</reference>
<evidence type="ECO:0000313" key="3">
    <source>
        <dbReference type="Proteomes" id="UP001454036"/>
    </source>
</evidence>
<proteinExistence type="predicted"/>
<dbReference type="InterPro" id="IPR003657">
    <property type="entry name" value="WRKY_dom"/>
</dbReference>
<dbReference type="EMBL" id="BAABME010007115">
    <property type="protein sequence ID" value="GAA0170152.1"/>
    <property type="molecule type" value="Genomic_DNA"/>
</dbReference>
<dbReference type="PROSITE" id="PS50811">
    <property type="entry name" value="WRKY"/>
    <property type="match status" value="1"/>
</dbReference>
<keyword evidence="3" id="KW-1185">Reference proteome</keyword>
<evidence type="ECO:0000313" key="2">
    <source>
        <dbReference type="EMBL" id="GAA0170152.1"/>
    </source>
</evidence>
<comment type="caution">
    <text evidence="2">The sequence shown here is derived from an EMBL/GenBank/DDBJ whole genome shotgun (WGS) entry which is preliminary data.</text>
</comment>
<protein>
    <recommendedName>
        <fullName evidence="1">WRKY domain-containing protein</fullName>
    </recommendedName>
</protein>
<dbReference type="GO" id="GO:0043565">
    <property type="term" value="F:sequence-specific DNA binding"/>
    <property type="evidence" value="ECO:0007669"/>
    <property type="project" value="InterPro"/>
</dbReference>
<dbReference type="PANTHER" id="PTHR47718">
    <property type="entry name" value="OS01G0519700 PROTEIN"/>
    <property type="match status" value="1"/>
</dbReference>
<dbReference type="GO" id="GO:0003700">
    <property type="term" value="F:DNA-binding transcription factor activity"/>
    <property type="evidence" value="ECO:0007669"/>
    <property type="project" value="InterPro"/>
</dbReference>
<gene>
    <name evidence="2" type="ORF">LIER_24479</name>
</gene>
<feature type="domain" description="WRKY" evidence="1">
    <location>
        <begin position="34"/>
        <end position="88"/>
    </location>
</feature>